<dbReference type="InterPro" id="IPR001623">
    <property type="entry name" value="DnaJ_domain"/>
</dbReference>
<dbReference type="Gene3D" id="1.10.287.110">
    <property type="entry name" value="DnaJ domain"/>
    <property type="match status" value="1"/>
</dbReference>
<accession>A0A0P1FX29</accession>
<evidence type="ECO:0000313" key="2">
    <source>
        <dbReference type="EMBL" id="CUH69107.1"/>
    </source>
</evidence>
<name>A0A0P1FX29_9RHOB</name>
<dbReference type="SMART" id="SM00271">
    <property type="entry name" value="DnaJ"/>
    <property type="match status" value="1"/>
</dbReference>
<gene>
    <name evidence="3" type="primary">djlA</name>
    <name evidence="2" type="ORF">TL5118_03066</name>
    <name evidence="3" type="ORF">TL5120_03502</name>
</gene>
<organism evidence="3 5">
    <name type="scientific">Thalassovita autumnalis</name>
    <dbReference type="NCBI Taxonomy" id="2072972"/>
    <lineage>
        <taxon>Bacteria</taxon>
        <taxon>Pseudomonadati</taxon>
        <taxon>Pseudomonadota</taxon>
        <taxon>Alphaproteobacteria</taxon>
        <taxon>Rhodobacterales</taxon>
        <taxon>Roseobacteraceae</taxon>
        <taxon>Thalassovita</taxon>
    </lineage>
</organism>
<dbReference type="EMBL" id="CYSB01000038">
    <property type="protein sequence ID" value="CUH69107.1"/>
    <property type="molecule type" value="Genomic_DNA"/>
</dbReference>
<dbReference type="AlphaFoldDB" id="A0A0P1FX29"/>
<evidence type="ECO:0000259" key="1">
    <source>
        <dbReference type="PROSITE" id="PS50076"/>
    </source>
</evidence>
<dbReference type="SUPFAM" id="SSF46565">
    <property type="entry name" value="Chaperone J-domain"/>
    <property type="match status" value="1"/>
</dbReference>
<reference evidence="3 5" key="1">
    <citation type="submission" date="2015-09" db="EMBL/GenBank/DDBJ databases">
        <authorList>
            <consortium name="Swine Surveillance"/>
        </authorList>
    </citation>
    <scope>NUCLEOTIDE SEQUENCE [LARGE SCALE GENOMIC DNA]</scope>
    <source>
        <strain evidence="3 5">5120</strain>
    </source>
</reference>
<dbReference type="InterPro" id="IPR029024">
    <property type="entry name" value="TerB-like"/>
</dbReference>
<dbReference type="EMBL" id="CYSC01000041">
    <property type="protein sequence ID" value="CUH73690.1"/>
    <property type="molecule type" value="Genomic_DNA"/>
</dbReference>
<dbReference type="CDD" id="cd06257">
    <property type="entry name" value="DnaJ"/>
    <property type="match status" value="1"/>
</dbReference>
<dbReference type="PROSITE" id="PS50076">
    <property type="entry name" value="DNAJ_2"/>
    <property type="match status" value="1"/>
</dbReference>
<dbReference type="CDD" id="cd07316">
    <property type="entry name" value="terB_like_DjlA"/>
    <property type="match status" value="1"/>
</dbReference>
<dbReference type="OrthoDB" id="9782583at2"/>
<protein>
    <submittedName>
        <fullName evidence="3">DnaJ-like protein DjlA</fullName>
    </submittedName>
</protein>
<reference evidence="2 4" key="2">
    <citation type="submission" date="2015-09" db="EMBL/GenBank/DDBJ databases">
        <authorList>
            <person name="Rodrigo-Torres L."/>
            <person name="Arahal D.R."/>
        </authorList>
    </citation>
    <scope>NUCLEOTIDE SEQUENCE [LARGE SCALE GENOMIC DNA]</scope>
    <source>
        <strain evidence="2 4">CECT 5118</strain>
    </source>
</reference>
<dbReference type="Pfam" id="PF05099">
    <property type="entry name" value="TerB"/>
    <property type="match status" value="1"/>
</dbReference>
<proteinExistence type="predicted"/>
<sequence length="230" mass="25711">MSIWKRIGEALSALTSGEPLSEIFDRLRTPPERSVAFTIAVIALSAKMAKADGLVTRDEVTAMREVFQIAQEDEAGAARVFNLARRDVAGFEDYALKIRRMFDSSDTCLCDLMEGLFHIAMADGTYHPAEDDFLHQVADIFGIADHDFRALRARFVPDAAPDPYTVLGVAPETPMSDIRKAWKRLVRDTHPDAMMARGVPQEMIRMAEKRMIDLNRAWEEITALKGPEAA</sequence>
<evidence type="ECO:0000313" key="4">
    <source>
        <dbReference type="Proteomes" id="UP000051086"/>
    </source>
</evidence>
<evidence type="ECO:0000313" key="3">
    <source>
        <dbReference type="EMBL" id="CUH73690.1"/>
    </source>
</evidence>
<dbReference type="Proteomes" id="UP000051887">
    <property type="component" value="Unassembled WGS sequence"/>
</dbReference>
<dbReference type="RefSeq" id="WP_058244825.1">
    <property type="nucleotide sequence ID" value="NZ_CYSB01000038.1"/>
</dbReference>
<dbReference type="Gene3D" id="1.10.3680.10">
    <property type="entry name" value="TerB-like"/>
    <property type="match status" value="1"/>
</dbReference>
<dbReference type="InterPro" id="IPR007791">
    <property type="entry name" value="DjlA_N"/>
</dbReference>
<dbReference type="SUPFAM" id="SSF158682">
    <property type="entry name" value="TerB-like"/>
    <property type="match status" value="1"/>
</dbReference>
<dbReference type="Proteomes" id="UP000051086">
    <property type="component" value="Unassembled WGS sequence"/>
</dbReference>
<feature type="domain" description="J" evidence="1">
    <location>
        <begin position="162"/>
        <end position="226"/>
    </location>
</feature>
<dbReference type="InterPro" id="IPR036869">
    <property type="entry name" value="J_dom_sf"/>
</dbReference>
<evidence type="ECO:0000313" key="5">
    <source>
        <dbReference type="Proteomes" id="UP000051887"/>
    </source>
</evidence>
<dbReference type="Pfam" id="PF00226">
    <property type="entry name" value="DnaJ"/>
    <property type="match status" value="1"/>
</dbReference>
<keyword evidence="4" id="KW-1185">Reference proteome</keyword>